<dbReference type="GO" id="GO:0016504">
    <property type="term" value="F:peptidase activator activity"/>
    <property type="evidence" value="ECO:0007669"/>
    <property type="project" value="InterPro"/>
</dbReference>
<organism evidence="3 4">
    <name type="scientific">Volvox reticuliferus</name>
    <dbReference type="NCBI Taxonomy" id="1737510"/>
    <lineage>
        <taxon>Eukaryota</taxon>
        <taxon>Viridiplantae</taxon>
        <taxon>Chlorophyta</taxon>
        <taxon>core chlorophytes</taxon>
        <taxon>Chlorophyceae</taxon>
        <taxon>CS clade</taxon>
        <taxon>Chlamydomonadales</taxon>
        <taxon>Volvocaceae</taxon>
        <taxon>Volvox</taxon>
    </lineage>
</organism>
<feature type="region of interest" description="Disordered" evidence="1">
    <location>
        <begin position="785"/>
        <end position="804"/>
    </location>
</feature>
<dbReference type="EMBL" id="BNCQ01000014">
    <property type="protein sequence ID" value="GIM03434.1"/>
    <property type="molecule type" value="Genomic_DNA"/>
</dbReference>
<feature type="region of interest" description="Disordered" evidence="1">
    <location>
        <begin position="586"/>
        <end position="614"/>
    </location>
</feature>
<dbReference type="InterPro" id="IPR035309">
    <property type="entry name" value="PSME4"/>
</dbReference>
<dbReference type="GO" id="GO:0010499">
    <property type="term" value="P:proteasomal ubiquitin-independent protein catabolic process"/>
    <property type="evidence" value="ECO:0007669"/>
    <property type="project" value="TreeGrafter"/>
</dbReference>
<feature type="compositionally biased region" description="Acidic residues" evidence="1">
    <location>
        <begin position="590"/>
        <end position="605"/>
    </location>
</feature>
<dbReference type="PANTHER" id="PTHR32170">
    <property type="entry name" value="PROTEASOME ACTIVATOR COMPLEX SUBUNIT 4"/>
    <property type="match status" value="1"/>
</dbReference>
<proteinExistence type="predicted"/>
<feature type="domain" description="Proteasome activator Blm10 middle HEAT repeats region" evidence="2">
    <location>
        <begin position="455"/>
        <end position="583"/>
    </location>
</feature>
<evidence type="ECO:0000313" key="3">
    <source>
        <dbReference type="EMBL" id="GIM03434.1"/>
    </source>
</evidence>
<gene>
    <name evidence="3" type="ORF">Vretimale_8163</name>
</gene>
<evidence type="ECO:0000313" key="4">
    <source>
        <dbReference type="Proteomes" id="UP000722791"/>
    </source>
</evidence>
<dbReference type="Proteomes" id="UP000722791">
    <property type="component" value="Unassembled WGS sequence"/>
</dbReference>
<feature type="domain" description="Proteasome activator Blm10 middle HEAT repeats region" evidence="2">
    <location>
        <begin position="340"/>
        <end position="383"/>
    </location>
</feature>
<dbReference type="AlphaFoldDB" id="A0A8J4LNJ7"/>
<comment type="caution">
    <text evidence="3">The sequence shown here is derived from an EMBL/GenBank/DDBJ whole genome shotgun (WGS) entry which is preliminary data.</text>
</comment>
<sequence>MASRIWQSWLPQDVAQSALNEEPGRFAALSSCLRAEVEGALQDEADPNRWHRLMKWLCHVNTFNNTHQDYPAEHVVPLAEALWRSVAESWQDLEAQVRLADCLTKLLRTHKRTLRRARLVLPWKPMFSVLQRLHGLPQPKLEGVGLFMARGIALVKLVARARRYFEPWALGEVWCELRPAILAVGRQPCEGYEALGYLQLFAPTHNICRCNWSAVKGWLREWFAAWDGTANSPPWDSLWLALMSRVAKHDWRGVINWHPHLPHIFASFTGLFDVPIGTSRGATEVLTRSAPGRAAILFGDQMGFGSFFAARLIVHLLRSTADSERGPITAATAASAAAHLEHLTSLLEQYYHPSNTGKWCRELGTLLKHLVKAAVKQLERQQSQPPLVAAVAADAVGAAAAPTAPAGDVAEDLEFDYVEICREHEGAAGDHQVTEGAVASRPWVSELREPELQRLAACCVTLAARGQFSKDSSIANVSIKALSQLALVAPDRVLPLVLERFRTAIATATATHQLVAATATLALCVRPMLLTGWTAGGEGEERETAPQLLSEAVMAVLPGLDANDEPKTAAVMQLYVNVISSLPRLRGAGEEDESDDVAAQEEEEEHNITCGIQSHDACSGGGGGGGGNAGGIASSSMDEGISGGDGGGGGGELTLSLYVADWAEEVLDQCLALLRNLDSGPSHRGLDMAAHGGGGGASTSSFLNGPRSLFGPMWQLLLQHSRPSVRRRLVQRLAAFVLGGTAPGVAAEVALIASNAVSAAPRETLKSLLLPLLSRVEAEVEELPRLPDGGDTAGAAAAAPPPAPSTAREAMLHYQLTILIDALNQLHASFLLAPNLHEVIGRAAVVAAPPPQQHQAPSGGGGAVDTAGDCAAAEGPPPGSLLSRVLALGDKLMVVNSLLLQEDASALGAAVIMPLPRYWLEPHLPWRRPAGRTGSPVPLVPGRGVECWVDKFGTGYQPARWWTPSPAHRALANRLLQQHLVAPAQRLR</sequence>
<dbReference type="GO" id="GO:0005829">
    <property type="term" value="C:cytosol"/>
    <property type="evidence" value="ECO:0007669"/>
    <property type="project" value="TreeGrafter"/>
</dbReference>
<accession>A0A8J4LNJ7</accession>
<dbReference type="GO" id="GO:0070628">
    <property type="term" value="F:proteasome binding"/>
    <property type="evidence" value="ECO:0007669"/>
    <property type="project" value="InterPro"/>
</dbReference>
<feature type="non-terminal residue" evidence="3">
    <location>
        <position position="1"/>
    </location>
</feature>
<evidence type="ECO:0000256" key="1">
    <source>
        <dbReference type="SAM" id="MobiDB-lite"/>
    </source>
</evidence>
<feature type="compositionally biased region" description="Low complexity" evidence="1">
    <location>
        <begin position="787"/>
        <end position="798"/>
    </location>
</feature>
<name>A0A8J4LNJ7_9CHLO</name>
<dbReference type="PANTHER" id="PTHR32170:SF3">
    <property type="entry name" value="PROTEASOME ACTIVATOR COMPLEX SUBUNIT 4"/>
    <property type="match status" value="1"/>
</dbReference>
<protein>
    <recommendedName>
        <fullName evidence="2">Proteasome activator Blm10 middle HEAT repeats region domain-containing protein</fullName>
    </recommendedName>
</protein>
<dbReference type="InterPro" id="IPR032430">
    <property type="entry name" value="Blm10_mid"/>
</dbReference>
<dbReference type="Pfam" id="PF16507">
    <property type="entry name" value="HEAT_PSME4_mid"/>
    <property type="match status" value="2"/>
</dbReference>
<reference evidence="3" key="1">
    <citation type="journal article" date="2021" name="Proc. Natl. Acad. Sci. U.S.A.">
        <title>Three genomes in the algal genus Volvox reveal the fate of a haploid sex-determining region after a transition to homothallism.</title>
        <authorList>
            <person name="Yamamoto K."/>
            <person name="Hamaji T."/>
            <person name="Kawai-Toyooka H."/>
            <person name="Matsuzaki R."/>
            <person name="Takahashi F."/>
            <person name="Nishimura Y."/>
            <person name="Kawachi M."/>
            <person name="Noguchi H."/>
            <person name="Minakuchi Y."/>
            <person name="Umen J.G."/>
            <person name="Toyoda A."/>
            <person name="Nozaki H."/>
        </authorList>
    </citation>
    <scope>NUCLEOTIDE SEQUENCE</scope>
    <source>
        <strain evidence="3">NIES-3785</strain>
    </source>
</reference>
<evidence type="ECO:0000259" key="2">
    <source>
        <dbReference type="Pfam" id="PF16507"/>
    </source>
</evidence>
<dbReference type="GO" id="GO:0005634">
    <property type="term" value="C:nucleus"/>
    <property type="evidence" value="ECO:0007669"/>
    <property type="project" value="TreeGrafter"/>
</dbReference>